<reference evidence="5 6" key="1">
    <citation type="submission" date="2020-03" db="EMBL/GenBank/DDBJ databases">
        <title>Dissostichus mawsoni Genome sequencing and assembly.</title>
        <authorList>
            <person name="Park H."/>
        </authorList>
    </citation>
    <scope>NUCLEOTIDE SEQUENCE [LARGE SCALE GENOMIC DNA]</scope>
    <source>
        <strain evidence="5">DM0001</strain>
        <tissue evidence="5">Muscle</tissue>
    </source>
</reference>
<dbReference type="PANTHER" id="PTHR28664">
    <property type="entry name" value="TIGHT JUNCTION-ASSOCIATED PROTEIN 1"/>
    <property type="match status" value="1"/>
</dbReference>
<evidence type="ECO:0000256" key="4">
    <source>
        <dbReference type="SAM" id="MobiDB-lite"/>
    </source>
</evidence>
<proteinExistence type="predicted"/>
<evidence type="ECO:0000313" key="5">
    <source>
        <dbReference type="EMBL" id="KAF3838526.1"/>
    </source>
</evidence>
<feature type="compositionally biased region" description="Polar residues" evidence="4">
    <location>
        <begin position="806"/>
        <end position="824"/>
    </location>
</feature>
<feature type="compositionally biased region" description="Polar residues" evidence="4">
    <location>
        <begin position="499"/>
        <end position="513"/>
    </location>
</feature>
<evidence type="ECO:0000256" key="2">
    <source>
        <dbReference type="ARBA" id="ARBA00022553"/>
    </source>
</evidence>
<feature type="region of interest" description="Disordered" evidence="4">
    <location>
        <begin position="254"/>
        <end position="275"/>
    </location>
</feature>
<evidence type="ECO:0000256" key="1">
    <source>
        <dbReference type="ARBA" id="ARBA00004170"/>
    </source>
</evidence>
<feature type="region of interest" description="Disordered" evidence="4">
    <location>
        <begin position="173"/>
        <end position="197"/>
    </location>
</feature>
<dbReference type="PANTHER" id="PTHR28664:SF3">
    <property type="entry name" value="TIGHT JUNCTION-ASSOCIATED PROTEIN 1"/>
    <property type="match status" value="1"/>
</dbReference>
<comment type="caution">
    <text evidence="5">The sequence shown here is derived from an EMBL/GenBank/DDBJ whole genome shotgun (WGS) entry which is preliminary data.</text>
</comment>
<organism evidence="5 6">
    <name type="scientific">Dissostichus mawsoni</name>
    <name type="common">Antarctic cod</name>
    <dbReference type="NCBI Taxonomy" id="36200"/>
    <lineage>
        <taxon>Eukaryota</taxon>
        <taxon>Metazoa</taxon>
        <taxon>Chordata</taxon>
        <taxon>Craniata</taxon>
        <taxon>Vertebrata</taxon>
        <taxon>Euteleostomi</taxon>
        <taxon>Actinopterygii</taxon>
        <taxon>Neopterygii</taxon>
        <taxon>Teleostei</taxon>
        <taxon>Neoteleostei</taxon>
        <taxon>Acanthomorphata</taxon>
        <taxon>Eupercaria</taxon>
        <taxon>Perciformes</taxon>
        <taxon>Notothenioidei</taxon>
        <taxon>Nototheniidae</taxon>
        <taxon>Dissostichus</taxon>
    </lineage>
</organism>
<gene>
    <name evidence="5" type="ORF">F7725_010294</name>
</gene>
<dbReference type="Proteomes" id="UP000518266">
    <property type="component" value="Unassembled WGS sequence"/>
</dbReference>
<feature type="compositionally biased region" description="Basic and acidic residues" evidence="4">
    <location>
        <begin position="391"/>
        <end position="406"/>
    </location>
</feature>
<keyword evidence="6" id="KW-1185">Reference proteome</keyword>
<feature type="compositionally biased region" description="Polar residues" evidence="4">
    <location>
        <begin position="374"/>
        <end position="386"/>
    </location>
</feature>
<name>A0A7J5XN35_DISMA</name>
<dbReference type="GO" id="GO:0005802">
    <property type="term" value="C:trans-Golgi network"/>
    <property type="evidence" value="ECO:0007669"/>
    <property type="project" value="TreeGrafter"/>
</dbReference>
<dbReference type="AlphaFoldDB" id="A0A7J5XN35"/>
<feature type="region of interest" description="Disordered" evidence="4">
    <location>
        <begin position="374"/>
        <end position="582"/>
    </location>
</feature>
<dbReference type="OrthoDB" id="8964816at2759"/>
<dbReference type="EMBL" id="JAAKFY010000022">
    <property type="protein sequence ID" value="KAF3838526.1"/>
    <property type="molecule type" value="Genomic_DNA"/>
</dbReference>
<keyword evidence="3" id="KW-0472">Membrane</keyword>
<evidence type="ECO:0000313" key="6">
    <source>
        <dbReference type="Proteomes" id="UP000518266"/>
    </source>
</evidence>
<keyword evidence="2" id="KW-0597">Phosphoprotein</keyword>
<protein>
    <submittedName>
        <fullName evidence="5">Uncharacterized protein</fullName>
    </submittedName>
</protein>
<comment type="subcellular location">
    <subcellularLocation>
        <location evidence="1">Membrane</location>
        <topology evidence="1">Peripheral membrane protein</topology>
    </subcellularLocation>
</comment>
<accession>A0A7J5XN35</accession>
<feature type="compositionally biased region" description="Polar residues" evidence="4">
    <location>
        <begin position="551"/>
        <end position="570"/>
    </location>
</feature>
<feature type="region of interest" description="Disordered" evidence="4">
    <location>
        <begin position="801"/>
        <end position="833"/>
    </location>
</feature>
<dbReference type="GO" id="GO:0016020">
    <property type="term" value="C:membrane"/>
    <property type="evidence" value="ECO:0007669"/>
    <property type="project" value="UniProtKB-SubCell"/>
</dbReference>
<feature type="compositionally biased region" description="Polar residues" evidence="4">
    <location>
        <begin position="763"/>
        <end position="772"/>
    </location>
</feature>
<evidence type="ECO:0000256" key="3">
    <source>
        <dbReference type="ARBA" id="ARBA00023136"/>
    </source>
</evidence>
<sequence length="887" mass="96776">MTKAPFGGRPIEQHGTASIRLGELLVIAGGREYENCLKMLERYLYPIYKPPPCFKLVKLEDTVRPVPPLASLAGSGTASGWPLCCCCCCCYPALRLWLPLVYTSPTTAAAASCSLWPPLLFPPCPLVLSCLETLWSSQALWSCPAWLHTLVLPVSHGLAPRWSFDLHHITKSATEASPPPPSPPSPRPAVTQPQHSLSCSNISEVRRGFREDDGSEPIVFATIKHRNNGSVCSETHGSAQKRVKHGFPCLDRGHSRSEEGLLQGNESDLGGEQSRVPHNNYGPLHKAVSLNRSLAFNEEEFLLGVSRGPKRAVSSSQLPSKGILKNKEPHTDIRKAKSMECCHQELRNNPLGRKGKGKWSSYREDACPTTAITWTSQATAPTQEAQGSLGEVREQKQHNNRPEKAPRSSSRKHSDCSNPEKLISYGDRDHHGSPLPHPYPRSPSQNSHHESSRKERRPSPTGGSVSGDRYGRCGPQLTDGTSTSPEPIQPKHRQHRKQQPTTSHGQSTQQYPQHQPHPGLGHRGLVSQGVGPAHGSESSSSKSDSPRGRDTASTATSHSSELSGRHQPQQHVGPPLPRRDTLCDAGHLQALQEENSDLHQNLVQTVVCIESLEAELQRTRDELGHVKEKYKSLLDTHTGTKQANNLLGEHLHIASESLTSERKYLQTRVSQLSSELEDAHRTIAGLENINVPCLIKDLLEKHFGSPDAIQKLLATSAPISQPVASLQAGGQSHTPKWRKQSMIEAAPKRVTAFIPFKQGGATTGTESSVSAQHESRHSPPFSVADISTAIYKKMAASYAARPQPQYPHSQQQLALGTNHTDTPPNLQPAHVGGDSWAAKAGVKVTRLEQDVVDVTAVSAQQILDDFLQQLQPHKEAGGGEERGKVAE</sequence>
<feature type="compositionally biased region" description="Pro residues" evidence="4">
    <location>
        <begin position="177"/>
        <end position="187"/>
    </location>
</feature>
<feature type="region of interest" description="Disordered" evidence="4">
    <location>
        <begin position="311"/>
        <end position="331"/>
    </location>
</feature>
<dbReference type="GO" id="GO:0007030">
    <property type="term" value="P:Golgi organization"/>
    <property type="evidence" value="ECO:0007669"/>
    <property type="project" value="TreeGrafter"/>
</dbReference>
<dbReference type="InterPro" id="IPR043441">
    <property type="entry name" value="Tjap1/BEGAIN"/>
</dbReference>
<feature type="region of interest" description="Disordered" evidence="4">
    <location>
        <begin position="761"/>
        <end position="781"/>
    </location>
</feature>